<evidence type="ECO:0000313" key="2">
    <source>
        <dbReference type="EMBL" id="KAG6948674.1"/>
    </source>
</evidence>
<proteinExistence type="predicted"/>
<reference evidence="2" key="1">
    <citation type="submission" date="2021-01" db="EMBL/GenBank/DDBJ databases">
        <title>Phytophthora aleatoria, a newly-described species from Pinus radiata is distinct from Phytophthora cactorum isolates based on comparative genomics.</title>
        <authorList>
            <person name="Mcdougal R."/>
            <person name="Panda P."/>
            <person name="Williams N."/>
            <person name="Studholme D.J."/>
        </authorList>
    </citation>
    <scope>NUCLEOTIDE SEQUENCE</scope>
    <source>
        <strain evidence="2">NZFS 4037</strain>
    </source>
</reference>
<gene>
    <name evidence="2" type="ORF">JG688_00014996</name>
</gene>
<comment type="caution">
    <text evidence="2">The sequence shown here is derived from an EMBL/GenBank/DDBJ whole genome shotgun (WGS) entry which is preliminary data.</text>
</comment>
<feature type="signal peptide" evidence="1">
    <location>
        <begin position="1"/>
        <end position="18"/>
    </location>
</feature>
<evidence type="ECO:0000256" key="1">
    <source>
        <dbReference type="SAM" id="SignalP"/>
    </source>
</evidence>
<evidence type="ECO:0000313" key="3">
    <source>
        <dbReference type="Proteomes" id="UP000709295"/>
    </source>
</evidence>
<dbReference type="Proteomes" id="UP000709295">
    <property type="component" value="Unassembled WGS sequence"/>
</dbReference>
<name>A0A8J5I6J7_9STRA</name>
<protein>
    <submittedName>
        <fullName evidence="2">Uncharacterized protein</fullName>
    </submittedName>
</protein>
<keyword evidence="3" id="KW-1185">Reference proteome</keyword>
<organism evidence="2 3">
    <name type="scientific">Phytophthora aleatoria</name>
    <dbReference type="NCBI Taxonomy" id="2496075"/>
    <lineage>
        <taxon>Eukaryota</taxon>
        <taxon>Sar</taxon>
        <taxon>Stramenopiles</taxon>
        <taxon>Oomycota</taxon>
        <taxon>Peronosporomycetes</taxon>
        <taxon>Peronosporales</taxon>
        <taxon>Peronosporaceae</taxon>
        <taxon>Phytophthora</taxon>
    </lineage>
</organism>
<dbReference type="AlphaFoldDB" id="A0A8J5I6J7"/>
<keyword evidence="1" id="KW-0732">Signal</keyword>
<feature type="chain" id="PRO_5035290368" evidence="1">
    <location>
        <begin position="19"/>
        <end position="284"/>
    </location>
</feature>
<accession>A0A8J5I6J7</accession>
<dbReference type="EMBL" id="JAENGY010001524">
    <property type="protein sequence ID" value="KAG6948674.1"/>
    <property type="molecule type" value="Genomic_DNA"/>
</dbReference>
<sequence>MAVRLVLFLASLVAVSSSTELRHSTPESSFEWVLDPHVAERCANGSVGCVNHVKYGYTVVPVTVSTDAKLVMQSAERPARLSAVVKLETFTQPGCVISGCHTVKLLGVLPQEDCFNQQMKKVADQPDGKSVKIDFGGIYYEHLPSGELYVKYERRNYLTGEDTCTEAHVTTEDTFDVEKMSVPLLEVFERMRGVGIDKLALLSLDQNGMKLASLLGVGSDSSFERFTLLCESPLQCEDDGISLSDLSSRKFQVLRVKSCCFFHLLEKRVDAKVSSSQTPVLGLE</sequence>